<evidence type="ECO:0000313" key="5">
    <source>
        <dbReference type="Ensembl" id="ENSCAFP00030003415.1"/>
    </source>
</evidence>
<evidence type="ECO:0000313" key="6">
    <source>
        <dbReference type="Proteomes" id="UP000694429"/>
    </source>
</evidence>
<dbReference type="Gene3D" id="3.40.1350.10">
    <property type="match status" value="1"/>
</dbReference>
<feature type="compositionally biased region" description="Low complexity" evidence="3">
    <location>
        <begin position="74"/>
        <end position="88"/>
    </location>
</feature>
<dbReference type="SUPFAM" id="SSF53032">
    <property type="entry name" value="tRNA-intron endonuclease catalytic domain-like"/>
    <property type="match status" value="1"/>
</dbReference>
<feature type="compositionally biased region" description="Basic residues" evidence="3">
    <location>
        <begin position="89"/>
        <end position="118"/>
    </location>
</feature>
<evidence type="ECO:0000256" key="1">
    <source>
        <dbReference type="ARBA" id="ARBA00006091"/>
    </source>
</evidence>
<dbReference type="GO" id="GO:0003676">
    <property type="term" value="F:nucleic acid binding"/>
    <property type="evidence" value="ECO:0007669"/>
    <property type="project" value="InterPro"/>
</dbReference>
<reference evidence="5" key="2">
    <citation type="submission" date="2025-08" db="UniProtKB">
        <authorList>
            <consortium name="Ensembl"/>
        </authorList>
    </citation>
    <scope>IDENTIFICATION</scope>
</reference>
<dbReference type="OrthoDB" id="10002170at2759"/>
<feature type="compositionally biased region" description="Basic and acidic residues" evidence="3">
    <location>
        <begin position="49"/>
        <end position="58"/>
    </location>
</feature>
<keyword evidence="2" id="KW-0819">tRNA processing</keyword>
<feature type="region of interest" description="Disordered" evidence="3">
    <location>
        <begin position="49"/>
        <end position="135"/>
    </location>
</feature>
<organism evidence="5 6">
    <name type="scientific">Canis lupus familiaris</name>
    <name type="common">Dog</name>
    <name type="synonym">Canis familiaris</name>
    <dbReference type="NCBI Taxonomy" id="9615"/>
    <lineage>
        <taxon>Eukaryota</taxon>
        <taxon>Metazoa</taxon>
        <taxon>Chordata</taxon>
        <taxon>Craniata</taxon>
        <taxon>Vertebrata</taxon>
        <taxon>Euteleostomi</taxon>
        <taxon>Mammalia</taxon>
        <taxon>Eutheria</taxon>
        <taxon>Laurasiatheria</taxon>
        <taxon>Carnivora</taxon>
        <taxon>Caniformia</taxon>
        <taxon>Canidae</taxon>
        <taxon>Canis</taxon>
    </lineage>
</organism>
<dbReference type="Proteomes" id="UP000694429">
    <property type="component" value="Chromosome 7"/>
</dbReference>
<dbReference type="InterPro" id="IPR036167">
    <property type="entry name" value="tRNA_intron_Endo_cat-like_sf"/>
</dbReference>
<dbReference type="PANTHER" id="PTHR28582">
    <property type="entry name" value="TRNA-SPLICING ENDONUCLEASE SUBUNIT SEN15"/>
    <property type="match status" value="1"/>
</dbReference>
<dbReference type="Pfam" id="PF09631">
    <property type="entry name" value="Sen15"/>
    <property type="match status" value="1"/>
</dbReference>
<dbReference type="AlphaFoldDB" id="A0A8C0LY45"/>
<protein>
    <submittedName>
        <fullName evidence="5">tRNA splicing endonuclease subunit 15</fullName>
    </submittedName>
</protein>
<dbReference type="InterPro" id="IPR018593">
    <property type="entry name" value="tRNA-endonuc_su_Sen15"/>
</dbReference>
<comment type="similarity">
    <text evidence="1">Belongs to the SEN15 family.</text>
</comment>
<dbReference type="PANTHER" id="PTHR28582:SF1">
    <property type="entry name" value="TRNA-SPLICING ENDONUCLEASE SUBUNIT SEN15"/>
    <property type="match status" value="1"/>
</dbReference>
<evidence type="ECO:0000256" key="2">
    <source>
        <dbReference type="ARBA" id="ARBA00022694"/>
    </source>
</evidence>
<reference evidence="5" key="1">
    <citation type="submission" date="2019-03" db="EMBL/GenBank/DDBJ databases">
        <authorList>
            <person name="Warren W.C."/>
            <person name="Johnson G.S."/>
        </authorList>
    </citation>
    <scope>NUCLEOTIDE SEQUENCE [LARGE SCALE GENOMIC DNA]</scope>
    <source>
        <strain evidence="5">Basenji</strain>
    </source>
</reference>
<dbReference type="GO" id="GO:0005634">
    <property type="term" value="C:nucleus"/>
    <property type="evidence" value="ECO:0007669"/>
    <property type="project" value="UniProtKB-ARBA"/>
</dbReference>
<dbReference type="Ensembl" id="ENSCAFT00030003847.1">
    <property type="protein sequence ID" value="ENSCAFP00030003415.1"/>
    <property type="gene ID" value="ENSCAFG00030002053.1"/>
</dbReference>
<evidence type="ECO:0000256" key="3">
    <source>
        <dbReference type="SAM" id="MobiDB-lite"/>
    </source>
</evidence>
<accession>A0A8C0LY45</accession>
<dbReference type="InterPro" id="IPR011856">
    <property type="entry name" value="tRNA_endonuc-like_dom_sf"/>
</dbReference>
<name>A0A8C0LY45_CANLF</name>
<sequence length="232" mass="25851">MERGRRAPGLGGPLNFLCPWHLPRFEYTHAELQRAVRPGSRCDRQREELLSLRSESPHPPRAGGRAERRRARPCCRPGAGRGAPAARGPARHGGARRLGAHPRLQRAGPGRRRRRRWRPLLGPRGRLDGHPPKGKSWHEVNCVGLPDLQLICLVGTEIEGEGLQTVVPTSISASLSHNRIREILKASRKLQGDPDLPVSFTLAIVESDSTIVYYKLTDGFMLPDPQNISLRR</sequence>
<proteinExistence type="inferred from homology"/>
<dbReference type="GO" id="GO:0006388">
    <property type="term" value="P:tRNA splicing, via endonucleolytic cleavage and ligation"/>
    <property type="evidence" value="ECO:0007669"/>
    <property type="project" value="InterPro"/>
</dbReference>
<feature type="domain" description="tRNA-splicing endonuclease subunit Sen15" evidence="4">
    <location>
        <begin position="135"/>
        <end position="225"/>
    </location>
</feature>
<evidence type="ECO:0000259" key="4">
    <source>
        <dbReference type="Pfam" id="PF09631"/>
    </source>
</evidence>